<protein>
    <submittedName>
        <fullName evidence="6">Uncharacterized protein</fullName>
    </submittedName>
</protein>
<sequence>MIACINPKYPIPSRTYFAETMIPNLYSEVRQEVMAEIQDAEHSTAAAHLAATATALGMKPLRLIQDVDTRWNSTFDMLER</sequence>
<evidence type="ECO:0000313" key="7">
    <source>
        <dbReference type="Proteomes" id="UP000828390"/>
    </source>
</evidence>
<keyword evidence="4" id="KW-0862">Zinc</keyword>
<evidence type="ECO:0000256" key="2">
    <source>
        <dbReference type="ARBA" id="ARBA00022723"/>
    </source>
</evidence>
<dbReference type="InterPro" id="IPR052035">
    <property type="entry name" value="ZnF_BED_domain_contain"/>
</dbReference>
<evidence type="ECO:0000256" key="3">
    <source>
        <dbReference type="ARBA" id="ARBA00022771"/>
    </source>
</evidence>
<evidence type="ECO:0000256" key="5">
    <source>
        <dbReference type="ARBA" id="ARBA00023242"/>
    </source>
</evidence>
<evidence type="ECO:0000256" key="4">
    <source>
        <dbReference type="ARBA" id="ARBA00022833"/>
    </source>
</evidence>
<dbReference type="EMBL" id="JAIWYP010000006">
    <property type="protein sequence ID" value="KAH3816037.1"/>
    <property type="molecule type" value="Genomic_DNA"/>
</dbReference>
<reference evidence="6" key="1">
    <citation type="journal article" date="2019" name="bioRxiv">
        <title>The Genome of the Zebra Mussel, Dreissena polymorpha: A Resource for Invasive Species Research.</title>
        <authorList>
            <person name="McCartney M.A."/>
            <person name="Auch B."/>
            <person name="Kono T."/>
            <person name="Mallez S."/>
            <person name="Zhang Y."/>
            <person name="Obille A."/>
            <person name="Becker A."/>
            <person name="Abrahante J.E."/>
            <person name="Garbe J."/>
            <person name="Badalamenti J.P."/>
            <person name="Herman A."/>
            <person name="Mangelson H."/>
            <person name="Liachko I."/>
            <person name="Sullivan S."/>
            <person name="Sone E.D."/>
            <person name="Koren S."/>
            <person name="Silverstein K.A.T."/>
            <person name="Beckman K.B."/>
            <person name="Gohl D.M."/>
        </authorList>
    </citation>
    <scope>NUCLEOTIDE SEQUENCE</scope>
    <source>
        <strain evidence="6">Duluth1</strain>
        <tissue evidence="6">Whole animal</tissue>
    </source>
</reference>
<keyword evidence="5" id="KW-0539">Nucleus</keyword>
<keyword evidence="3" id="KW-0863">Zinc-finger</keyword>
<dbReference type="AlphaFoldDB" id="A0A9D4JQB3"/>
<proteinExistence type="predicted"/>
<dbReference type="GO" id="GO:0005634">
    <property type="term" value="C:nucleus"/>
    <property type="evidence" value="ECO:0007669"/>
    <property type="project" value="UniProtKB-SubCell"/>
</dbReference>
<name>A0A9D4JQB3_DREPO</name>
<keyword evidence="7" id="KW-1185">Reference proteome</keyword>
<organism evidence="6 7">
    <name type="scientific">Dreissena polymorpha</name>
    <name type="common">Zebra mussel</name>
    <name type="synonym">Mytilus polymorpha</name>
    <dbReference type="NCBI Taxonomy" id="45954"/>
    <lineage>
        <taxon>Eukaryota</taxon>
        <taxon>Metazoa</taxon>
        <taxon>Spiralia</taxon>
        <taxon>Lophotrochozoa</taxon>
        <taxon>Mollusca</taxon>
        <taxon>Bivalvia</taxon>
        <taxon>Autobranchia</taxon>
        <taxon>Heteroconchia</taxon>
        <taxon>Euheterodonta</taxon>
        <taxon>Imparidentia</taxon>
        <taxon>Neoheterodontei</taxon>
        <taxon>Myida</taxon>
        <taxon>Dreissenoidea</taxon>
        <taxon>Dreissenidae</taxon>
        <taxon>Dreissena</taxon>
    </lineage>
</organism>
<dbReference type="GO" id="GO:0008270">
    <property type="term" value="F:zinc ion binding"/>
    <property type="evidence" value="ECO:0007669"/>
    <property type="project" value="UniProtKB-KW"/>
</dbReference>
<evidence type="ECO:0000256" key="1">
    <source>
        <dbReference type="ARBA" id="ARBA00004123"/>
    </source>
</evidence>
<reference evidence="6" key="2">
    <citation type="submission" date="2020-11" db="EMBL/GenBank/DDBJ databases">
        <authorList>
            <person name="McCartney M.A."/>
            <person name="Auch B."/>
            <person name="Kono T."/>
            <person name="Mallez S."/>
            <person name="Becker A."/>
            <person name="Gohl D.M."/>
            <person name="Silverstein K.A.T."/>
            <person name="Koren S."/>
            <person name="Bechman K.B."/>
            <person name="Herman A."/>
            <person name="Abrahante J.E."/>
            <person name="Garbe J."/>
        </authorList>
    </citation>
    <scope>NUCLEOTIDE SEQUENCE</scope>
    <source>
        <strain evidence="6">Duluth1</strain>
        <tissue evidence="6">Whole animal</tissue>
    </source>
</reference>
<gene>
    <name evidence="6" type="ORF">DPMN_144579</name>
</gene>
<dbReference type="PANTHER" id="PTHR46481">
    <property type="entry name" value="ZINC FINGER BED DOMAIN-CONTAINING PROTEIN 4"/>
    <property type="match status" value="1"/>
</dbReference>
<keyword evidence="2" id="KW-0479">Metal-binding</keyword>
<comment type="subcellular location">
    <subcellularLocation>
        <location evidence="1">Nucleus</location>
    </subcellularLocation>
</comment>
<dbReference type="Proteomes" id="UP000828390">
    <property type="component" value="Unassembled WGS sequence"/>
</dbReference>
<dbReference type="PANTHER" id="PTHR46481:SF10">
    <property type="entry name" value="ZINC FINGER BED DOMAIN-CONTAINING PROTEIN 39"/>
    <property type="match status" value="1"/>
</dbReference>
<accession>A0A9D4JQB3</accession>
<comment type="caution">
    <text evidence="6">The sequence shown here is derived from an EMBL/GenBank/DDBJ whole genome shotgun (WGS) entry which is preliminary data.</text>
</comment>
<evidence type="ECO:0000313" key="6">
    <source>
        <dbReference type="EMBL" id="KAH3816037.1"/>
    </source>
</evidence>